<keyword evidence="4 7" id="KW-0799">Topoisomerase</keyword>
<dbReference type="NCBIfam" id="NF004044">
    <property type="entry name" value="PRK05561.1"/>
    <property type="match status" value="1"/>
</dbReference>
<dbReference type="CDD" id="cd00187">
    <property type="entry name" value="TOP4c"/>
    <property type="match status" value="1"/>
</dbReference>
<dbReference type="GO" id="GO:0003677">
    <property type="term" value="F:DNA binding"/>
    <property type="evidence" value="ECO:0007669"/>
    <property type="project" value="UniProtKB-UniRule"/>
</dbReference>
<evidence type="ECO:0000256" key="3">
    <source>
        <dbReference type="ARBA" id="ARBA00012895"/>
    </source>
</evidence>
<dbReference type="InterPro" id="IPR035516">
    <property type="entry name" value="Gyrase/topoIV_suA_C"/>
</dbReference>
<evidence type="ECO:0000256" key="5">
    <source>
        <dbReference type="ARBA" id="ARBA00023125"/>
    </source>
</evidence>
<dbReference type="KEGG" id="cyu:UCYN_02980"/>
<evidence type="ECO:0000313" key="10">
    <source>
        <dbReference type="EMBL" id="ADB95042.1"/>
    </source>
</evidence>
<evidence type="ECO:0000256" key="2">
    <source>
        <dbReference type="ARBA" id="ARBA00008263"/>
    </source>
</evidence>
<dbReference type="SUPFAM" id="SSF101904">
    <property type="entry name" value="GyrA/ParC C-terminal domain-like"/>
    <property type="match status" value="1"/>
</dbReference>
<dbReference type="PROSITE" id="PS52040">
    <property type="entry name" value="TOPO_IIA"/>
    <property type="match status" value="1"/>
</dbReference>
<evidence type="ECO:0000256" key="8">
    <source>
        <dbReference type="SAM" id="Coils"/>
    </source>
</evidence>
<dbReference type="InterPro" id="IPR002205">
    <property type="entry name" value="Topo_IIA_dom_A"/>
</dbReference>
<name>D3ENJ2_ATETH</name>
<dbReference type="STRING" id="1453429.UCYN_02980"/>
<dbReference type="FunFam" id="3.90.199.10:FF:000001">
    <property type="entry name" value="DNA gyrase subunit A"/>
    <property type="match status" value="1"/>
</dbReference>
<sequence length="824" mass="93584">MAQQLKFTKTGKIISTSLHTEMRHSYLEYAMSVIVGRALPDARDGLKPVHRRILYAMYELGLTPERPFRKCARVVGDVLGKYHPHGDQAVYDALVRMAQDFSSRYPLLSGHGNFGSIDNDPPAAMRYTETRLSSIANEGILGEIGENIIDFNNNFDNSQQEPIVLPVKIPNLLVNGCTGIAVGMATNIPPHNLGELIDGLIALLEKPELSNEKLWKIIPGPDFPTGGEIIQTEGIKDAYRDGKGIIRVRGVVSIEKINVGKKRRQERTALIITELPYQVNKAAWIEKIADLVNCGRLEGIADIRDESDRTGMRVVIELKRDAVTKLVLKELYKKTALEHNFGAIMLALVDNQPQQLSLRSLLEEFLSFREKTLNRQYSNELKNCQDQSDILKGLLIALANLDKVINILCNSVDSTIAKEQFQKELGLNEKQANGILAMPMRRLTGLERKKIETEYEELQIKVNKLEILLKNRKEFLAELKKELRSLKKKYGDKRRTRIIGKDTTKINNIETQKLDVPKQPILQSKKKISHTPKQLNLNLSKDSILEMTYQGEVAWRKPEDRGFENKLLIYSEIIGEREQIIVITDNGKAYPIKILDIPYIDVQSTFLISLLPENAQKDTKSVISIFFLTKNVENRNLLLLTNQGKIKRIQLSELNSLTNRGLSLMKLKNDDFLKYISFVKEEDEIVIAITSGRLLRFQMKNEEIPVMNRNTQGEQAFRLRSKEEIVGCINMNKKDDILLVSKLGYGKRLNVLDLRITKLGDIGTQALKFIHQADSLLGIKVSSDIRNINILTNKNRVITTEITEVENNKPIVELFDTEIIIHIN</sequence>
<dbReference type="InterPro" id="IPR013757">
    <property type="entry name" value="Topo_IIA_A_a_sf"/>
</dbReference>
<dbReference type="SUPFAM" id="SSF56719">
    <property type="entry name" value="Type II DNA topoisomerase"/>
    <property type="match status" value="1"/>
</dbReference>
<dbReference type="PANTHER" id="PTHR43493:SF5">
    <property type="entry name" value="DNA GYRASE SUBUNIT A, CHLOROPLASTIC_MITOCHONDRIAL"/>
    <property type="match status" value="1"/>
</dbReference>
<evidence type="ECO:0000313" key="11">
    <source>
        <dbReference type="Proteomes" id="UP000001405"/>
    </source>
</evidence>
<evidence type="ECO:0000256" key="7">
    <source>
        <dbReference type="PROSITE-ProRule" id="PRU01384"/>
    </source>
</evidence>
<dbReference type="Proteomes" id="UP000001405">
    <property type="component" value="Chromosome"/>
</dbReference>
<dbReference type="OrthoDB" id="9806486at2"/>
<dbReference type="GO" id="GO:0005524">
    <property type="term" value="F:ATP binding"/>
    <property type="evidence" value="ECO:0007669"/>
    <property type="project" value="InterPro"/>
</dbReference>
<proteinExistence type="inferred from homology"/>
<dbReference type="FunFam" id="3.30.1360.40:FF:000002">
    <property type="entry name" value="DNA gyrase subunit A"/>
    <property type="match status" value="1"/>
</dbReference>
<accession>D3ENJ2</accession>
<comment type="catalytic activity">
    <reaction evidence="1 7">
        <text>ATP-dependent breakage, passage and rejoining of double-stranded DNA.</text>
        <dbReference type="EC" id="5.6.2.2"/>
    </reaction>
</comment>
<dbReference type="EC" id="5.6.2.2" evidence="3"/>
<gene>
    <name evidence="10" type="ordered locus">UCYN_02980</name>
</gene>
<evidence type="ECO:0000256" key="6">
    <source>
        <dbReference type="ARBA" id="ARBA00023235"/>
    </source>
</evidence>
<dbReference type="AlphaFoldDB" id="D3ENJ2"/>
<dbReference type="GO" id="GO:0005737">
    <property type="term" value="C:cytoplasm"/>
    <property type="evidence" value="ECO:0007669"/>
    <property type="project" value="TreeGrafter"/>
</dbReference>
<dbReference type="Pfam" id="PF03989">
    <property type="entry name" value="DNA_gyraseA_C"/>
    <property type="match status" value="3"/>
</dbReference>
<dbReference type="GO" id="GO:0009330">
    <property type="term" value="C:DNA topoisomerase type II (double strand cut, ATP-hydrolyzing) complex"/>
    <property type="evidence" value="ECO:0007669"/>
    <property type="project" value="TreeGrafter"/>
</dbReference>
<keyword evidence="5 7" id="KW-0238">DNA-binding</keyword>
<comment type="similarity">
    <text evidence="2">Belongs to the type II topoisomerase GyrA/ParC subunit family.</text>
</comment>
<keyword evidence="8" id="KW-0175">Coiled coil</keyword>
<dbReference type="HOGENOM" id="CLU_002977_6_1_3"/>
<dbReference type="InterPro" id="IPR013760">
    <property type="entry name" value="Topo_IIA-like_dom_sf"/>
</dbReference>
<dbReference type="EMBL" id="CP001842">
    <property type="protein sequence ID" value="ADB95042.1"/>
    <property type="molecule type" value="Genomic_DNA"/>
</dbReference>
<feature type="coiled-coil region" evidence="8">
    <location>
        <begin position="448"/>
        <end position="496"/>
    </location>
</feature>
<feature type="domain" description="Topo IIA-type catalytic" evidence="9">
    <location>
        <begin position="39"/>
        <end position="514"/>
    </location>
</feature>
<dbReference type="Gene3D" id="3.30.1360.40">
    <property type="match status" value="1"/>
</dbReference>
<protein>
    <recommendedName>
        <fullName evidence="3">DNA topoisomerase (ATP-hydrolyzing)</fullName>
        <ecNumber evidence="3">5.6.2.2</ecNumber>
    </recommendedName>
</protein>
<dbReference type="PANTHER" id="PTHR43493">
    <property type="entry name" value="DNA GYRASE/TOPOISOMERASE SUBUNIT A"/>
    <property type="match status" value="1"/>
</dbReference>
<dbReference type="Gene3D" id="3.90.199.10">
    <property type="entry name" value="Topoisomerase II, domain 5"/>
    <property type="match status" value="1"/>
</dbReference>
<dbReference type="InterPro" id="IPR050220">
    <property type="entry name" value="Type_II_DNA_Topoisomerases"/>
</dbReference>
<reference evidence="10 11" key="1">
    <citation type="journal article" date="2010" name="Nature">
        <title>Metabolic streamlining in an open-ocean nitrogen-fixing cyanobacterium.</title>
        <authorList>
            <person name="Tripp H.J."/>
            <person name="Bench S.R."/>
            <person name="Turk K.A."/>
            <person name="Foster R.A."/>
            <person name="Desany B.A."/>
            <person name="Niazi F."/>
            <person name="Affourtit J.P."/>
            <person name="Zehr J.P."/>
        </authorList>
    </citation>
    <scope>NUCLEOTIDE SEQUENCE [LARGE SCALE GENOMIC DNA]</scope>
    <source>
        <strain evidence="11">ALOHA</strain>
    </source>
</reference>
<dbReference type="GO" id="GO:0006265">
    <property type="term" value="P:DNA topological change"/>
    <property type="evidence" value="ECO:0007669"/>
    <property type="project" value="UniProtKB-UniRule"/>
</dbReference>
<dbReference type="Pfam" id="PF00521">
    <property type="entry name" value="DNA_topoisoIV"/>
    <property type="match status" value="1"/>
</dbReference>
<evidence type="ECO:0000259" key="9">
    <source>
        <dbReference type="PROSITE" id="PS52040"/>
    </source>
</evidence>
<dbReference type="InterPro" id="IPR006691">
    <property type="entry name" value="GyrA/parC_rep"/>
</dbReference>
<dbReference type="InterPro" id="IPR013758">
    <property type="entry name" value="Topo_IIA_A/C_ab"/>
</dbReference>
<dbReference type="SMART" id="SM00434">
    <property type="entry name" value="TOP4c"/>
    <property type="match status" value="1"/>
</dbReference>
<dbReference type="GO" id="GO:0034335">
    <property type="term" value="F:DNA negative supercoiling activity"/>
    <property type="evidence" value="ECO:0007669"/>
    <property type="project" value="UniProtKB-ARBA"/>
</dbReference>
<keyword evidence="6 7" id="KW-0413">Isomerase</keyword>
<evidence type="ECO:0000256" key="1">
    <source>
        <dbReference type="ARBA" id="ARBA00000185"/>
    </source>
</evidence>
<dbReference type="Gene3D" id="2.120.10.90">
    <property type="entry name" value="DNA gyrase/topoisomerase IV, subunit A, C-terminal"/>
    <property type="match status" value="1"/>
</dbReference>
<organism evidence="11">
    <name type="scientific">Atelocyanobacterium thalassa (isolate ALOHA)</name>
    <dbReference type="NCBI Taxonomy" id="1453429"/>
    <lineage>
        <taxon>Bacteria</taxon>
        <taxon>Bacillati</taxon>
        <taxon>Cyanobacteriota</taxon>
        <taxon>Cyanophyceae</taxon>
        <taxon>Oscillatoriophycideae</taxon>
        <taxon>Chroococcales</taxon>
        <taxon>Aphanothecaceae</taxon>
        <taxon>Candidatus Atelocyanobacterium</taxon>
        <taxon>Candidatus Atelocyanobacterium thalassae</taxon>
    </lineage>
</organism>
<dbReference type="PATRIC" id="fig|713887.8.peg.280"/>
<evidence type="ECO:0000256" key="4">
    <source>
        <dbReference type="ARBA" id="ARBA00023029"/>
    </source>
</evidence>
<feature type="active site" description="O-(5'-phospho-DNA)-tyrosine intermediate" evidence="7">
    <location>
        <position position="127"/>
    </location>
</feature>
<dbReference type="RefSeq" id="WP_012953707.1">
    <property type="nucleotide sequence ID" value="NC_013771.1"/>
</dbReference>
<keyword evidence="11" id="KW-1185">Reference proteome</keyword>
<dbReference type="Gene3D" id="1.10.268.10">
    <property type="entry name" value="Topoisomerase, domain 3"/>
    <property type="match status" value="1"/>
</dbReference>